<evidence type="ECO:0000313" key="7">
    <source>
        <dbReference type="EMBL" id="RBP44247.1"/>
    </source>
</evidence>
<dbReference type="RefSeq" id="WP_113958671.1">
    <property type="nucleotide sequence ID" value="NZ_QNRR01000004.1"/>
</dbReference>
<name>A0A366HM87_9BACT</name>
<comment type="caution">
    <text evidence="7">The sequence shown here is derived from an EMBL/GenBank/DDBJ whole genome shotgun (WGS) entry which is preliminary data.</text>
</comment>
<evidence type="ECO:0000256" key="4">
    <source>
        <dbReference type="ARBA" id="ARBA00023136"/>
    </source>
</evidence>
<dbReference type="AlphaFoldDB" id="A0A366HM87"/>
<feature type="transmembrane region" description="Helical" evidence="5">
    <location>
        <begin position="188"/>
        <end position="211"/>
    </location>
</feature>
<evidence type="ECO:0000259" key="6">
    <source>
        <dbReference type="SMART" id="SM00752"/>
    </source>
</evidence>
<evidence type="ECO:0000256" key="3">
    <source>
        <dbReference type="ARBA" id="ARBA00022989"/>
    </source>
</evidence>
<feature type="domain" description="HTTM-like" evidence="6">
    <location>
        <begin position="97"/>
        <end position="353"/>
    </location>
</feature>
<evidence type="ECO:0000256" key="1">
    <source>
        <dbReference type="ARBA" id="ARBA00004127"/>
    </source>
</evidence>
<keyword evidence="4 5" id="KW-0472">Membrane</keyword>
<dbReference type="PANTHER" id="PTHR39535">
    <property type="entry name" value="SPORULATION-DELAYING PROTEIN SDPB"/>
    <property type="match status" value="1"/>
</dbReference>
<dbReference type="PANTHER" id="PTHR39535:SF2">
    <property type="entry name" value="HTTM DOMAIN-CONTAINING PROTEIN"/>
    <property type="match status" value="1"/>
</dbReference>
<gene>
    <name evidence="7" type="ORF">DES53_10466</name>
</gene>
<dbReference type="SMART" id="SM00752">
    <property type="entry name" value="HTTM"/>
    <property type="match status" value="1"/>
</dbReference>
<reference evidence="7 8" key="1">
    <citation type="submission" date="2018-06" db="EMBL/GenBank/DDBJ databases">
        <title>Genomic Encyclopedia of Type Strains, Phase IV (KMG-IV): sequencing the most valuable type-strain genomes for metagenomic binning, comparative biology and taxonomic classification.</title>
        <authorList>
            <person name="Goeker M."/>
        </authorList>
    </citation>
    <scope>NUCLEOTIDE SEQUENCE [LARGE SCALE GENOMIC DNA]</scope>
    <source>
        <strain evidence="7 8">DSM 25532</strain>
    </source>
</reference>
<dbReference type="InterPro" id="IPR011020">
    <property type="entry name" value="HTTM-like"/>
</dbReference>
<keyword evidence="8" id="KW-1185">Reference proteome</keyword>
<dbReference type="Proteomes" id="UP000253426">
    <property type="component" value="Unassembled WGS sequence"/>
</dbReference>
<keyword evidence="3 5" id="KW-1133">Transmembrane helix</keyword>
<dbReference type="EMBL" id="QNRR01000004">
    <property type="protein sequence ID" value="RBP44247.1"/>
    <property type="molecule type" value="Genomic_DNA"/>
</dbReference>
<feature type="transmembrane region" description="Helical" evidence="5">
    <location>
        <begin position="285"/>
        <end position="310"/>
    </location>
</feature>
<dbReference type="InterPro" id="IPR053934">
    <property type="entry name" value="HTTM_dom"/>
</dbReference>
<sequence length="367" mass="40115">MSNTTNQATSSRVWWRDLWHAWDAFWFSVAHPAPLALVRILTAGVLLWIHAVTWTQISAVVGGTAWLDHQAVNEVRLLAEGTHMRDYRDPAGPLVPLSGPPLDDAGNLKRDAAGNPVAPVNRWWGTFSLWHLLPESSLTITVVQVGLMLAATCALLGFGTRWALLLTWLGHVSYVQRGMVIYSGMDAILLLLLLYLSVGSAGTVCSVDAWLQSRRKGSSGIAVPSVSANIALRLIQVHLCLIYFCAGAAKLQGPTWWNGTAVYLLMMSPEYGGVPVEWMARHETWWQFISLTGGAFTVGFELSFAFLVWHPRLRPVMLMAGLFLHAMLAAISGLGAFQMTMAAALMAFVPAEIAGRMLRQPVSVARG</sequence>
<dbReference type="GO" id="GO:0012505">
    <property type="term" value="C:endomembrane system"/>
    <property type="evidence" value="ECO:0007669"/>
    <property type="project" value="UniProtKB-SubCell"/>
</dbReference>
<feature type="transmembrane region" description="Helical" evidence="5">
    <location>
        <begin position="322"/>
        <end position="349"/>
    </location>
</feature>
<protein>
    <submittedName>
        <fullName evidence="7">Vitamin K-dependent gamma-carboxylase-like protein</fullName>
    </submittedName>
</protein>
<proteinExistence type="predicted"/>
<evidence type="ECO:0000313" key="8">
    <source>
        <dbReference type="Proteomes" id="UP000253426"/>
    </source>
</evidence>
<accession>A0A366HM87</accession>
<feature type="transmembrane region" description="Helical" evidence="5">
    <location>
        <begin position="145"/>
        <end position="168"/>
    </location>
</feature>
<dbReference type="Pfam" id="PF05090">
    <property type="entry name" value="HTTM"/>
    <property type="match status" value="1"/>
</dbReference>
<evidence type="ECO:0000256" key="2">
    <source>
        <dbReference type="ARBA" id="ARBA00022692"/>
    </source>
</evidence>
<comment type="subcellular location">
    <subcellularLocation>
        <location evidence="1">Endomembrane system</location>
        <topology evidence="1">Multi-pass membrane protein</topology>
    </subcellularLocation>
</comment>
<feature type="transmembrane region" description="Helical" evidence="5">
    <location>
        <begin position="24"/>
        <end position="49"/>
    </location>
</feature>
<dbReference type="InterPro" id="IPR052964">
    <property type="entry name" value="Sporulation_signal_mat"/>
</dbReference>
<organism evidence="7 8">
    <name type="scientific">Roseimicrobium gellanilyticum</name>
    <dbReference type="NCBI Taxonomy" id="748857"/>
    <lineage>
        <taxon>Bacteria</taxon>
        <taxon>Pseudomonadati</taxon>
        <taxon>Verrucomicrobiota</taxon>
        <taxon>Verrucomicrobiia</taxon>
        <taxon>Verrucomicrobiales</taxon>
        <taxon>Verrucomicrobiaceae</taxon>
        <taxon>Roseimicrobium</taxon>
    </lineage>
</organism>
<dbReference type="OrthoDB" id="128729at2"/>
<keyword evidence="2 5" id="KW-0812">Transmembrane</keyword>
<evidence type="ECO:0000256" key="5">
    <source>
        <dbReference type="SAM" id="Phobius"/>
    </source>
</evidence>